<feature type="compositionally biased region" description="Basic and acidic residues" evidence="1">
    <location>
        <begin position="18"/>
        <end position="30"/>
    </location>
</feature>
<feature type="compositionally biased region" description="Basic and acidic residues" evidence="1">
    <location>
        <begin position="113"/>
        <end position="124"/>
    </location>
</feature>
<comment type="caution">
    <text evidence="2">The sequence shown here is derived from an EMBL/GenBank/DDBJ whole genome shotgun (WGS) entry which is preliminary data.</text>
</comment>
<feature type="region of interest" description="Disordered" evidence="1">
    <location>
        <begin position="257"/>
        <end position="276"/>
    </location>
</feature>
<name>A0A439CMC6_9PEZI</name>
<feature type="compositionally biased region" description="Polar residues" evidence="1">
    <location>
        <begin position="44"/>
        <end position="67"/>
    </location>
</feature>
<keyword evidence="3" id="KW-1185">Reference proteome</keyword>
<dbReference type="Proteomes" id="UP000286045">
    <property type="component" value="Unassembled WGS sequence"/>
</dbReference>
<feature type="region of interest" description="Disordered" evidence="1">
    <location>
        <begin position="282"/>
        <end position="321"/>
    </location>
</feature>
<dbReference type="EMBL" id="RYZI01000853">
    <property type="protein sequence ID" value="RWA03296.1"/>
    <property type="molecule type" value="Genomic_DNA"/>
</dbReference>
<evidence type="ECO:0000313" key="2">
    <source>
        <dbReference type="EMBL" id="RWA03296.1"/>
    </source>
</evidence>
<evidence type="ECO:0000256" key="1">
    <source>
        <dbReference type="SAM" id="MobiDB-lite"/>
    </source>
</evidence>
<protein>
    <submittedName>
        <fullName evidence="2">Uncharacterized protein</fullName>
    </submittedName>
</protein>
<sequence>MFPSPSYLRPTSMQMMPRDAHIDGPEEDMSRSLSVPTLQEALNKRSSVASSITMVNRPSQSDASTSSLRRRNKNSPTKPRSSRFRFPEDSLFKNSRSIRNSAGFGTSNVLREQSPHTRNTEKGLLDWTPTHISLVFDPDDFQGPSSDHPEKARSNNIESTLLPSPDFAPSLLLPESSKSIDDSDQPSAPRSSLLPHSSVHKLASNLRQQSWSSGCKPLIDPVIAPSTGINSANQKPIGRPIGRSMSLNGFAPLRPNITRPEPIGLSPKSNIGNLKGRRSVRETWGNRFEDPQFRDPPKSNSEGISRPKLRRPASTSTLSIATPRTSKYGVLKEPSFDDFYALSDDDIAESQPVTPNAHIPPMPPLKDTPPFHRKSRLSQAVASRNITFKPVQEEITPPSTPTNCHLLTLTYSPANPQDALGALRAAELARKYDFAVLYVLSLWPVGGDHRQDALTTTVPSEPTSANVTVREKFVAPAKATKVNGRLLAAYGLNEVPSPFEIVTDTHLAALNCDYWNEYRNVDARPDDISRGWIRPFYSDHVPVLASPGATGGQFHGHPKNRGIVFAAYSKQTFNPVIPMKSSAKQALLLRQLYSDANALVETLMEPSSELTKVPVFRPGSRNSISKIRL</sequence>
<accession>A0A439CMC6</accession>
<feature type="region of interest" description="Disordered" evidence="1">
    <location>
        <begin position="1"/>
        <end position="124"/>
    </location>
</feature>
<proteinExistence type="predicted"/>
<feature type="compositionally biased region" description="Basic and acidic residues" evidence="1">
    <location>
        <begin position="287"/>
        <end position="297"/>
    </location>
</feature>
<gene>
    <name evidence="2" type="ORF">EKO27_g11809</name>
</gene>
<reference evidence="2 3" key="1">
    <citation type="submission" date="2018-12" db="EMBL/GenBank/DDBJ databases">
        <title>Draft genome sequence of Xylaria grammica IHI A82.</title>
        <authorList>
            <person name="Buettner E."/>
            <person name="Kellner H."/>
        </authorList>
    </citation>
    <scope>NUCLEOTIDE SEQUENCE [LARGE SCALE GENOMIC DNA]</scope>
    <source>
        <strain evidence="2 3">IHI A82</strain>
    </source>
</reference>
<feature type="region of interest" description="Disordered" evidence="1">
    <location>
        <begin position="136"/>
        <end position="194"/>
    </location>
</feature>
<organism evidence="2 3">
    <name type="scientific">Xylaria grammica</name>
    <dbReference type="NCBI Taxonomy" id="363999"/>
    <lineage>
        <taxon>Eukaryota</taxon>
        <taxon>Fungi</taxon>
        <taxon>Dikarya</taxon>
        <taxon>Ascomycota</taxon>
        <taxon>Pezizomycotina</taxon>
        <taxon>Sordariomycetes</taxon>
        <taxon>Xylariomycetidae</taxon>
        <taxon>Xylariales</taxon>
        <taxon>Xylariaceae</taxon>
        <taxon>Xylaria</taxon>
    </lineage>
</organism>
<evidence type="ECO:0000313" key="3">
    <source>
        <dbReference type="Proteomes" id="UP000286045"/>
    </source>
</evidence>
<dbReference type="AlphaFoldDB" id="A0A439CMC6"/>
<feature type="compositionally biased region" description="Polar residues" evidence="1">
    <location>
        <begin position="92"/>
        <end position="111"/>
    </location>
</feature>